<dbReference type="Proteomes" id="UP000229907">
    <property type="component" value="Plasmid pBC"/>
</dbReference>
<name>A0A2D3D835_9BIFI</name>
<dbReference type="AlphaFoldDB" id="A0A2D3D835"/>
<geneLocation type="plasmid" evidence="2">
    <name>pbc</name>
</geneLocation>
<evidence type="ECO:0000313" key="2">
    <source>
        <dbReference type="Proteomes" id="UP000229907"/>
    </source>
</evidence>
<dbReference type="RefSeq" id="WP_099721788.1">
    <property type="nucleotide sequence ID" value="NZ_CP018045.1"/>
</dbReference>
<evidence type="ECO:0000313" key="1">
    <source>
        <dbReference type="EMBL" id="ATU21319.1"/>
    </source>
</evidence>
<organism evidence="1 2">
    <name type="scientific">Bifidobacterium choerinum</name>
    <dbReference type="NCBI Taxonomy" id="35760"/>
    <lineage>
        <taxon>Bacteria</taxon>
        <taxon>Bacillati</taxon>
        <taxon>Actinomycetota</taxon>
        <taxon>Actinomycetes</taxon>
        <taxon>Bifidobacteriales</taxon>
        <taxon>Bifidobacteriaceae</taxon>
        <taxon>Bifidobacterium</taxon>
    </lineage>
</organism>
<accession>A0A2D3D835</accession>
<keyword evidence="1" id="KW-0614">Plasmid</keyword>
<gene>
    <name evidence="1" type="ORF">BcFMB_09255</name>
</gene>
<protein>
    <submittedName>
        <fullName evidence="1">Uncharacterized protein</fullName>
    </submittedName>
</protein>
<dbReference type="KEGG" id="bcho:BcFMB_09255"/>
<reference evidence="1 2" key="1">
    <citation type="submission" date="2016-11" db="EMBL/GenBank/DDBJ databases">
        <title>complete genome sequence of Bifidobacterium choerinum strain FMB-1.</title>
        <authorList>
            <person name="Park C.-S."/>
            <person name="Jung D.-H."/>
            <person name="Choi D.-S."/>
        </authorList>
    </citation>
    <scope>NUCLEOTIDE SEQUENCE [LARGE SCALE GENOMIC DNA]</scope>
    <source>
        <strain evidence="1 2">FMB-1</strain>
        <plasmid evidence="2">Plasmid pbc</plasmid>
    </source>
</reference>
<proteinExistence type="predicted"/>
<dbReference type="EMBL" id="CP018045">
    <property type="protein sequence ID" value="ATU21319.1"/>
    <property type="molecule type" value="Genomic_DNA"/>
</dbReference>
<sequence>MSSEAKERQIIVQQIRKYTKLRGMKNTSSGKMRTSTSLQQKLEDLFGAAAPNAQTLQRLVSATRSQTPTPIQLLELSIALNVPLLALILDVDQPYKYCALYNEKDGSGLKLTNLDLFNHEAGMFLNTFTNGTPGKEESLEFMLSLLPIELQTMKTAYSLHVYKTRLSPNLNNITRDEFKNKQVLRERAVENLTGVVANDEDLMRTSGLYYPEEEHEEAYRLVQRAIEQWQPSLDDAPYLPEYERLCNEYKDHHENTAEASKHQ</sequence>